<dbReference type="PANTHER" id="PTHR12677:SF59">
    <property type="entry name" value="GOLGI APPARATUS MEMBRANE PROTEIN TVP38-RELATED"/>
    <property type="match status" value="1"/>
</dbReference>
<dbReference type="RefSeq" id="WP_089967084.1">
    <property type="nucleotide sequence ID" value="NZ_CP071376.1"/>
</dbReference>
<feature type="transmembrane region" description="Helical" evidence="6">
    <location>
        <begin position="12"/>
        <end position="29"/>
    </location>
</feature>
<feature type="domain" description="VTT" evidence="7">
    <location>
        <begin position="70"/>
        <end position="188"/>
    </location>
</feature>
<evidence type="ECO:0000256" key="5">
    <source>
        <dbReference type="ARBA" id="ARBA00023136"/>
    </source>
</evidence>
<gene>
    <name evidence="8" type="ORF">SAMN04488529_102281</name>
</gene>
<dbReference type="EMBL" id="FNJM01000002">
    <property type="protein sequence ID" value="SDP14396.1"/>
    <property type="molecule type" value="Genomic_DNA"/>
</dbReference>
<dbReference type="AlphaFoldDB" id="A0A1H0QCI7"/>
<feature type="transmembrane region" description="Helical" evidence="6">
    <location>
        <begin position="82"/>
        <end position="106"/>
    </location>
</feature>
<dbReference type="PANTHER" id="PTHR12677">
    <property type="entry name" value="GOLGI APPARATUS MEMBRANE PROTEIN TVP38-RELATED"/>
    <property type="match status" value="1"/>
</dbReference>
<keyword evidence="5 6" id="KW-0472">Membrane</keyword>
<dbReference type="STRING" id="94869.SAMN04488529_102281"/>
<comment type="subcellular location">
    <subcellularLocation>
        <location evidence="1 6">Cell membrane</location>
        <topology evidence="1 6">Multi-pass membrane protein</topology>
    </subcellularLocation>
</comment>
<dbReference type="OrthoDB" id="3173541at2"/>
<evidence type="ECO:0000256" key="3">
    <source>
        <dbReference type="ARBA" id="ARBA00022692"/>
    </source>
</evidence>
<keyword evidence="2 6" id="KW-1003">Cell membrane</keyword>
<sequence length="230" mass="25821">MKIFKKVSYIKILLVLLAFSTIGLIFKYIPNILAATVSLDEFNKYLMSLGKSGSIIIILFQILQTVIAPIPGEVVQIASGYIYGVPLGLLFTMSGLIIGSAIAFYFTRLIGGNFITNFLKKKNSKWLLDIMESKKFSIILFVIFFVPGLPKDFLIYVAGLTTIKPIKFFSILVISRFPWILASVSIGSNIQNGNYLSTIIISIIAMLSFLVGIIYKNKIINKFLEYKYNR</sequence>
<evidence type="ECO:0000313" key="8">
    <source>
        <dbReference type="EMBL" id="SDP14396.1"/>
    </source>
</evidence>
<keyword evidence="9" id="KW-1185">Reference proteome</keyword>
<proteinExistence type="inferred from homology"/>
<evidence type="ECO:0000313" key="9">
    <source>
        <dbReference type="Proteomes" id="UP000198597"/>
    </source>
</evidence>
<evidence type="ECO:0000256" key="4">
    <source>
        <dbReference type="ARBA" id="ARBA00022989"/>
    </source>
</evidence>
<dbReference type="GO" id="GO:0005886">
    <property type="term" value="C:plasma membrane"/>
    <property type="evidence" value="ECO:0007669"/>
    <property type="project" value="UniProtKB-SubCell"/>
</dbReference>
<dbReference type="Pfam" id="PF09335">
    <property type="entry name" value="VTT_dom"/>
    <property type="match status" value="1"/>
</dbReference>
<organism evidence="8 9">
    <name type="scientific">Clostridium gasigenes</name>
    <dbReference type="NCBI Taxonomy" id="94869"/>
    <lineage>
        <taxon>Bacteria</taxon>
        <taxon>Bacillati</taxon>
        <taxon>Bacillota</taxon>
        <taxon>Clostridia</taxon>
        <taxon>Eubacteriales</taxon>
        <taxon>Clostridiaceae</taxon>
        <taxon>Clostridium</taxon>
    </lineage>
</organism>
<evidence type="ECO:0000259" key="7">
    <source>
        <dbReference type="Pfam" id="PF09335"/>
    </source>
</evidence>
<evidence type="ECO:0000256" key="1">
    <source>
        <dbReference type="ARBA" id="ARBA00004651"/>
    </source>
</evidence>
<name>A0A1H0QCI7_9CLOT</name>
<feature type="transmembrane region" description="Helical" evidence="6">
    <location>
        <begin position="195"/>
        <end position="215"/>
    </location>
</feature>
<comment type="similarity">
    <text evidence="6">Belongs to the TVP38/TMEM64 family.</text>
</comment>
<comment type="caution">
    <text evidence="6">Lacks conserved residue(s) required for the propagation of feature annotation.</text>
</comment>
<dbReference type="InterPro" id="IPR015414">
    <property type="entry name" value="TMEM64"/>
</dbReference>
<reference evidence="8 9" key="1">
    <citation type="submission" date="2016-10" db="EMBL/GenBank/DDBJ databases">
        <authorList>
            <person name="de Groot N.N."/>
        </authorList>
    </citation>
    <scope>NUCLEOTIDE SEQUENCE [LARGE SCALE GENOMIC DNA]</scope>
    <source>
        <strain evidence="8 9">DSM 12272</strain>
    </source>
</reference>
<evidence type="ECO:0000256" key="2">
    <source>
        <dbReference type="ARBA" id="ARBA00022475"/>
    </source>
</evidence>
<dbReference type="GeneID" id="65309503"/>
<keyword evidence="4 6" id="KW-1133">Transmembrane helix</keyword>
<protein>
    <recommendedName>
        <fullName evidence="6">TVP38/TMEM64 family membrane protein</fullName>
    </recommendedName>
</protein>
<keyword evidence="3 6" id="KW-0812">Transmembrane</keyword>
<dbReference type="Proteomes" id="UP000198597">
    <property type="component" value="Unassembled WGS sequence"/>
</dbReference>
<feature type="transmembrane region" description="Helical" evidence="6">
    <location>
        <begin position="49"/>
        <end position="70"/>
    </location>
</feature>
<evidence type="ECO:0000256" key="6">
    <source>
        <dbReference type="RuleBase" id="RU366058"/>
    </source>
</evidence>
<dbReference type="InterPro" id="IPR032816">
    <property type="entry name" value="VTT_dom"/>
</dbReference>
<accession>A0A1H0QCI7</accession>